<feature type="compositionally biased region" description="Basic and acidic residues" evidence="1">
    <location>
        <begin position="9"/>
        <end position="29"/>
    </location>
</feature>
<name>A0A915DP91_9BILA</name>
<dbReference type="Pfam" id="PF16122">
    <property type="entry name" value="40S_SA_C"/>
    <property type="match status" value="1"/>
</dbReference>
<evidence type="ECO:0000256" key="1">
    <source>
        <dbReference type="SAM" id="MobiDB-lite"/>
    </source>
</evidence>
<sequence length="107" mass="11700">MPDLYFYRDPQEQEKEDQTETRDDQRKDATWSNQLEGTKDQFPISGGEVRLDFDVAKIDDWAAASTWESQPVGGVPAEGAPAQPTAAAPAAAAQPEETTWGNSTAGW</sequence>
<protein>
    <submittedName>
        <fullName evidence="4">40S ribosomal protein SA C-terminal domain-containing protein</fullName>
    </submittedName>
</protein>
<dbReference type="Proteomes" id="UP000887574">
    <property type="component" value="Unplaced"/>
</dbReference>
<reference evidence="4" key="1">
    <citation type="submission" date="2022-11" db="UniProtKB">
        <authorList>
            <consortium name="WormBaseParasite"/>
        </authorList>
    </citation>
    <scope>IDENTIFICATION</scope>
</reference>
<organism evidence="3 4">
    <name type="scientific">Ditylenchus dipsaci</name>
    <dbReference type="NCBI Taxonomy" id="166011"/>
    <lineage>
        <taxon>Eukaryota</taxon>
        <taxon>Metazoa</taxon>
        <taxon>Ecdysozoa</taxon>
        <taxon>Nematoda</taxon>
        <taxon>Chromadorea</taxon>
        <taxon>Rhabditida</taxon>
        <taxon>Tylenchina</taxon>
        <taxon>Tylenchomorpha</taxon>
        <taxon>Sphaerularioidea</taxon>
        <taxon>Anguinidae</taxon>
        <taxon>Anguininae</taxon>
        <taxon>Ditylenchus</taxon>
    </lineage>
</organism>
<feature type="region of interest" description="Disordered" evidence="1">
    <location>
        <begin position="1"/>
        <end position="45"/>
    </location>
</feature>
<keyword evidence="3" id="KW-1185">Reference proteome</keyword>
<evidence type="ECO:0000313" key="3">
    <source>
        <dbReference type="Proteomes" id="UP000887574"/>
    </source>
</evidence>
<evidence type="ECO:0000313" key="4">
    <source>
        <dbReference type="WBParaSite" id="jg21686"/>
    </source>
</evidence>
<dbReference type="WBParaSite" id="jg21686">
    <property type="protein sequence ID" value="jg21686"/>
    <property type="gene ID" value="jg21686"/>
</dbReference>
<feature type="compositionally biased region" description="Low complexity" evidence="1">
    <location>
        <begin position="77"/>
        <end position="99"/>
    </location>
</feature>
<evidence type="ECO:0000259" key="2">
    <source>
        <dbReference type="Pfam" id="PF16122"/>
    </source>
</evidence>
<dbReference type="InterPro" id="IPR032281">
    <property type="entry name" value="Ribosomal_uS2_C"/>
</dbReference>
<dbReference type="AlphaFoldDB" id="A0A915DP91"/>
<accession>A0A915DP91</accession>
<proteinExistence type="predicted"/>
<feature type="domain" description="Small ribosomal subunit protein uS2 C-terminal" evidence="2">
    <location>
        <begin position="5"/>
        <end position="104"/>
    </location>
</feature>
<feature type="region of interest" description="Disordered" evidence="1">
    <location>
        <begin position="69"/>
        <end position="107"/>
    </location>
</feature>